<feature type="transmembrane region" description="Helical" evidence="12">
    <location>
        <begin position="231"/>
        <end position="249"/>
    </location>
</feature>
<dbReference type="Gene3D" id="3.40.190.10">
    <property type="entry name" value="Periplasmic binding protein-like II"/>
    <property type="match status" value="2"/>
</dbReference>
<keyword evidence="6 12" id="KW-0472">Membrane</keyword>
<dbReference type="AlphaFoldDB" id="A0A8B8JQT4"/>
<protein>
    <submittedName>
        <fullName evidence="16">Glutamate receptor 2.8-like</fullName>
    </submittedName>
</protein>
<dbReference type="Pfam" id="PF10613">
    <property type="entry name" value="Lig_chan-Glu_bd"/>
    <property type="match status" value="1"/>
</dbReference>
<feature type="chain" id="PRO_5034842872" evidence="13">
    <location>
        <begin position="28"/>
        <end position="479"/>
    </location>
</feature>
<proteinExistence type="predicted"/>
<evidence type="ECO:0000256" key="5">
    <source>
        <dbReference type="ARBA" id="ARBA00023065"/>
    </source>
</evidence>
<evidence type="ECO:0000256" key="13">
    <source>
        <dbReference type="SAM" id="SignalP"/>
    </source>
</evidence>
<feature type="region of interest" description="Disordered" evidence="11">
    <location>
        <begin position="459"/>
        <end position="479"/>
    </location>
</feature>
<keyword evidence="3 12" id="KW-0812">Transmembrane</keyword>
<dbReference type="CDD" id="cd13686">
    <property type="entry name" value="GluR_Plant"/>
    <property type="match status" value="1"/>
</dbReference>
<evidence type="ECO:0000256" key="6">
    <source>
        <dbReference type="ARBA" id="ARBA00023136"/>
    </source>
</evidence>
<feature type="domain" description="Ionotropic glutamate receptor C-terminal" evidence="14">
    <location>
        <begin position="37"/>
        <end position="392"/>
    </location>
</feature>
<keyword evidence="5" id="KW-0406">Ion transport</keyword>
<evidence type="ECO:0000313" key="15">
    <source>
        <dbReference type="Proteomes" id="UP000694853"/>
    </source>
</evidence>
<sequence>MAKCFSCLLSWFMFFLLVLLQVQTGSGSNATSMGVIKLRVGVPKTDGFPEFVNVVWDSHEKKYNVSGFCMDVFNAVVNLLPFKVSLDVEPYAIESSESAGTYDSLVQQIPTKYDVVVGDVTIVANRSKYVDFTLPYTESGVTMLVSVQHGRHQTMWIFVRPFSWDLWLSIILISTFIGVVILIMERNVNALPDQEGSPNRRTLSAVTILWFPISQAILPERQVVAKNCSRFVLMVWLLLAFVLMQSYTANLTSILTLDQLRPSFLNVNDLIKGGYYVGYQTGSFVYDLLVQQLKFNPSKLRAYSNISDYHHALKIGSQGGGVAAIFDEVPCLKVYLRKFGSDYIMTGPTYRTDGFGFAFPLNSNLTAHFSRAILNVTESDLMNKIEQKYFGTNDIGGQDESTQMSSSTPSLTIHSFAGLFVITSIATLLTLLVSETVIWQRPILMAKAYSQKILFPGTPPSTETRVHPSHHSQEGIEAV</sequence>
<accession>A0A8B8JQT4</accession>
<dbReference type="InterPro" id="IPR001320">
    <property type="entry name" value="Iontro_rcpt_C"/>
</dbReference>
<evidence type="ECO:0000256" key="2">
    <source>
        <dbReference type="ARBA" id="ARBA00022448"/>
    </source>
</evidence>
<dbReference type="SMART" id="SM00079">
    <property type="entry name" value="PBPe"/>
    <property type="match status" value="1"/>
</dbReference>
<dbReference type="FunFam" id="3.40.190.10:FF:000150">
    <property type="entry name" value="Glutamate receptor 2.7"/>
    <property type="match status" value="1"/>
</dbReference>
<dbReference type="Pfam" id="PF00060">
    <property type="entry name" value="Lig_chan"/>
    <property type="match status" value="1"/>
</dbReference>
<dbReference type="GO" id="GO:0016020">
    <property type="term" value="C:membrane"/>
    <property type="evidence" value="ECO:0007669"/>
    <property type="project" value="UniProtKB-SubCell"/>
</dbReference>
<evidence type="ECO:0000256" key="3">
    <source>
        <dbReference type="ARBA" id="ARBA00022692"/>
    </source>
</evidence>
<dbReference type="GO" id="GO:0015276">
    <property type="term" value="F:ligand-gated monoatomic ion channel activity"/>
    <property type="evidence" value="ECO:0007669"/>
    <property type="project" value="InterPro"/>
</dbReference>
<organism evidence="15 16">
    <name type="scientific">Abrus precatorius</name>
    <name type="common">Indian licorice</name>
    <name type="synonym">Glycine abrus</name>
    <dbReference type="NCBI Taxonomy" id="3816"/>
    <lineage>
        <taxon>Eukaryota</taxon>
        <taxon>Viridiplantae</taxon>
        <taxon>Streptophyta</taxon>
        <taxon>Embryophyta</taxon>
        <taxon>Tracheophyta</taxon>
        <taxon>Spermatophyta</taxon>
        <taxon>Magnoliopsida</taxon>
        <taxon>eudicotyledons</taxon>
        <taxon>Gunneridae</taxon>
        <taxon>Pentapetalae</taxon>
        <taxon>rosids</taxon>
        <taxon>fabids</taxon>
        <taxon>Fabales</taxon>
        <taxon>Fabaceae</taxon>
        <taxon>Papilionoideae</taxon>
        <taxon>50 kb inversion clade</taxon>
        <taxon>NPAAA clade</taxon>
        <taxon>indigoferoid/millettioid clade</taxon>
        <taxon>Abreae</taxon>
        <taxon>Abrus</taxon>
    </lineage>
</organism>
<reference evidence="16" key="2">
    <citation type="submission" date="2025-08" db="UniProtKB">
        <authorList>
            <consortium name="RefSeq"/>
        </authorList>
    </citation>
    <scope>IDENTIFICATION</scope>
    <source>
        <tissue evidence="16">Young leaves</tissue>
    </source>
</reference>
<evidence type="ECO:0000256" key="1">
    <source>
        <dbReference type="ARBA" id="ARBA00004141"/>
    </source>
</evidence>
<keyword evidence="15" id="KW-1185">Reference proteome</keyword>
<feature type="signal peptide" evidence="13">
    <location>
        <begin position="1"/>
        <end position="27"/>
    </location>
</feature>
<keyword evidence="8" id="KW-0325">Glycoprotein</keyword>
<feature type="transmembrane region" description="Helical" evidence="12">
    <location>
        <begin position="166"/>
        <end position="184"/>
    </location>
</feature>
<evidence type="ECO:0000313" key="16">
    <source>
        <dbReference type="RefSeq" id="XP_027333832.1"/>
    </source>
</evidence>
<evidence type="ECO:0000256" key="7">
    <source>
        <dbReference type="ARBA" id="ARBA00023170"/>
    </source>
</evidence>
<evidence type="ECO:0000256" key="9">
    <source>
        <dbReference type="ARBA" id="ARBA00023286"/>
    </source>
</evidence>
<gene>
    <name evidence="16" type="primary">LOC113848490</name>
</gene>
<evidence type="ECO:0000256" key="11">
    <source>
        <dbReference type="SAM" id="MobiDB-lite"/>
    </source>
</evidence>
<comment type="subcellular location">
    <subcellularLocation>
        <location evidence="1">Membrane</location>
        <topology evidence="1">Multi-pass membrane protein</topology>
    </subcellularLocation>
</comment>
<keyword evidence="4 12" id="KW-1133">Transmembrane helix</keyword>
<dbReference type="RefSeq" id="XP_027333832.1">
    <property type="nucleotide sequence ID" value="XM_027478031.1"/>
</dbReference>
<dbReference type="KEGG" id="aprc:113848490"/>
<evidence type="ECO:0000256" key="4">
    <source>
        <dbReference type="ARBA" id="ARBA00022989"/>
    </source>
</evidence>
<dbReference type="Proteomes" id="UP000694853">
    <property type="component" value="Unplaced"/>
</dbReference>
<dbReference type="PANTHER" id="PTHR18966">
    <property type="entry name" value="IONOTROPIC GLUTAMATE RECEPTOR"/>
    <property type="match status" value="1"/>
</dbReference>
<evidence type="ECO:0000256" key="8">
    <source>
        <dbReference type="ARBA" id="ARBA00023180"/>
    </source>
</evidence>
<name>A0A8B8JQT4_ABRPR</name>
<keyword evidence="9" id="KW-1071">Ligand-gated ion channel</keyword>
<dbReference type="GeneID" id="113848490"/>
<dbReference type="InterPro" id="IPR015683">
    <property type="entry name" value="Ionotropic_Glu_rcpt"/>
</dbReference>
<reference evidence="15" key="1">
    <citation type="journal article" date="2019" name="Toxins">
        <title>Detection of Abrin-Like and Prepropulchellin-Like Toxin Genes and Transcripts Using Whole Genome Sequencing and Full-Length Transcript Sequencing of Abrus precatorius.</title>
        <authorList>
            <person name="Hovde B.T."/>
            <person name="Daligault H.E."/>
            <person name="Hanschen E.R."/>
            <person name="Kunde Y.A."/>
            <person name="Johnson M.B."/>
            <person name="Starkenburg S.R."/>
            <person name="Johnson S.L."/>
        </authorList>
    </citation>
    <scope>NUCLEOTIDE SEQUENCE [LARGE SCALE GENOMIC DNA]</scope>
</reference>
<keyword evidence="13" id="KW-0732">Signal</keyword>
<keyword evidence="10" id="KW-0407">Ion channel</keyword>
<feature type="transmembrane region" description="Helical" evidence="12">
    <location>
        <begin position="411"/>
        <end position="433"/>
    </location>
</feature>
<dbReference type="OrthoDB" id="5984008at2759"/>
<keyword evidence="7" id="KW-0675">Receptor</keyword>
<evidence type="ECO:0000259" key="14">
    <source>
        <dbReference type="SMART" id="SM00079"/>
    </source>
</evidence>
<dbReference type="InterPro" id="IPR019594">
    <property type="entry name" value="Glu/Gly-bd"/>
</dbReference>
<evidence type="ECO:0000256" key="10">
    <source>
        <dbReference type="ARBA" id="ARBA00023303"/>
    </source>
</evidence>
<dbReference type="Gene3D" id="1.10.287.70">
    <property type="match status" value="1"/>
</dbReference>
<keyword evidence="2" id="KW-0813">Transport</keyword>
<evidence type="ECO:0000256" key="12">
    <source>
        <dbReference type="SAM" id="Phobius"/>
    </source>
</evidence>
<dbReference type="SUPFAM" id="SSF53850">
    <property type="entry name" value="Periplasmic binding protein-like II"/>
    <property type="match status" value="1"/>
</dbReference>